<keyword evidence="2" id="KW-1185">Reference proteome</keyword>
<dbReference type="RefSeq" id="WP_262683511.1">
    <property type="nucleotide sequence ID" value="NZ_JAOQIO010000018.1"/>
</dbReference>
<gene>
    <name evidence="1" type="ORF">OB236_08195</name>
</gene>
<evidence type="ECO:0000313" key="2">
    <source>
        <dbReference type="Proteomes" id="UP001652445"/>
    </source>
</evidence>
<dbReference type="Proteomes" id="UP001652445">
    <property type="component" value="Unassembled WGS sequence"/>
</dbReference>
<sequence>MWQDIIVNRILTKAELSHGLCCIFGIGSSKLRITPSIEILMDSSDAEVICETRKCNTDFPLILSIYFSGNAPRDTLTMIGEFCEILKCEVIISDDSINPFTMLLVKGKDLLEQITIDLSEFDDNEGFEML</sequence>
<evidence type="ECO:0008006" key="3">
    <source>
        <dbReference type="Google" id="ProtNLM"/>
    </source>
</evidence>
<reference evidence="1 2" key="1">
    <citation type="submission" date="2022-09" db="EMBL/GenBank/DDBJ databases">
        <authorList>
            <person name="Han X.L."/>
            <person name="Wang Q."/>
            <person name="Lu T."/>
        </authorList>
    </citation>
    <scope>NUCLEOTIDE SEQUENCE [LARGE SCALE GENOMIC DNA]</scope>
    <source>
        <strain evidence="1 2">WQ 127069</strain>
    </source>
</reference>
<evidence type="ECO:0000313" key="1">
    <source>
        <dbReference type="EMBL" id="MCU6792105.1"/>
    </source>
</evidence>
<comment type="caution">
    <text evidence="1">The sequence shown here is derived from an EMBL/GenBank/DDBJ whole genome shotgun (WGS) entry which is preliminary data.</text>
</comment>
<dbReference type="EMBL" id="JAOQIO010000018">
    <property type="protein sequence ID" value="MCU6792105.1"/>
    <property type="molecule type" value="Genomic_DNA"/>
</dbReference>
<proteinExistence type="predicted"/>
<organism evidence="1 2">
    <name type="scientific">Paenibacillus baimaensis</name>
    <dbReference type="NCBI Taxonomy" id="2982185"/>
    <lineage>
        <taxon>Bacteria</taxon>
        <taxon>Bacillati</taxon>
        <taxon>Bacillota</taxon>
        <taxon>Bacilli</taxon>
        <taxon>Bacillales</taxon>
        <taxon>Paenibacillaceae</taxon>
        <taxon>Paenibacillus</taxon>
    </lineage>
</organism>
<protein>
    <recommendedName>
        <fullName evidence="3">DUF4279 domain-containing protein</fullName>
    </recommendedName>
</protein>
<name>A0ABT2UBU9_9BACL</name>
<accession>A0ABT2UBU9</accession>